<keyword evidence="3" id="KW-1185">Reference proteome</keyword>
<reference evidence="2 3" key="1">
    <citation type="submission" date="2013-11" db="EMBL/GenBank/DDBJ databases">
        <title>The Damaraland mole rat (Fukomys damarensis) genome and evolution of African mole rats.</title>
        <authorList>
            <person name="Gladyshev V.N."/>
            <person name="Fang X."/>
        </authorList>
    </citation>
    <scope>NUCLEOTIDE SEQUENCE [LARGE SCALE GENOMIC DNA]</scope>
    <source>
        <tissue evidence="2">Liver</tissue>
    </source>
</reference>
<protein>
    <submittedName>
        <fullName evidence="2">Uncharacterized protein</fullName>
    </submittedName>
</protein>
<dbReference type="EMBL" id="KN123330">
    <property type="protein sequence ID" value="KFO25842.1"/>
    <property type="molecule type" value="Genomic_DNA"/>
</dbReference>
<accession>A0A091D485</accession>
<gene>
    <name evidence="2" type="ORF">H920_12760</name>
</gene>
<organism evidence="2 3">
    <name type="scientific">Fukomys damarensis</name>
    <name type="common">Damaraland mole rat</name>
    <name type="synonym">Cryptomys damarensis</name>
    <dbReference type="NCBI Taxonomy" id="885580"/>
    <lineage>
        <taxon>Eukaryota</taxon>
        <taxon>Metazoa</taxon>
        <taxon>Chordata</taxon>
        <taxon>Craniata</taxon>
        <taxon>Vertebrata</taxon>
        <taxon>Euteleostomi</taxon>
        <taxon>Mammalia</taxon>
        <taxon>Eutheria</taxon>
        <taxon>Euarchontoglires</taxon>
        <taxon>Glires</taxon>
        <taxon>Rodentia</taxon>
        <taxon>Hystricomorpha</taxon>
        <taxon>Bathyergidae</taxon>
        <taxon>Fukomys</taxon>
    </lineage>
</organism>
<evidence type="ECO:0000313" key="2">
    <source>
        <dbReference type="EMBL" id="KFO25842.1"/>
    </source>
</evidence>
<evidence type="ECO:0000313" key="3">
    <source>
        <dbReference type="Proteomes" id="UP000028990"/>
    </source>
</evidence>
<sequence>MESKPLGGAPKVPVVKPRATQMAAGDRVPLAGMTDFCHYTDFTLVFSLDNCGIMSTSICSSLDWKAKAVAAAGSRHFLPGAQAAGRSPRHSCALSSDIGPRQMPKDNLRGRQPTLRTAEVQDGIKLRLCTATQEINAVNSHFFQIQTVQHFVFLIGIASFYCSSFTGERERQCETEKKEKGANIEKQPRSIALDPHMRRPPWQLRINTVANPPSSCLCTIS</sequence>
<dbReference type="AlphaFoldDB" id="A0A091D485"/>
<name>A0A091D485_FUKDA</name>
<evidence type="ECO:0000256" key="1">
    <source>
        <dbReference type="SAM" id="MobiDB-lite"/>
    </source>
</evidence>
<feature type="region of interest" description="Disordered" evidence="1">
    <location>
        <begin position="82"/>
        <end position="109"/>
    </location>
</feature>
<proteinExistence type="predicted"/>
<dbReference type="Proteomes" id="UP000028990">
    <property type="component" value="Unassembled WGS sequence"/>
</dbReference>